<organism evidence="2 3">
    <name type="scientific">Acropora cervicornis</name>
    <name type="common">Staghorn coral</name>
    <dbReference type="NCBI Taxonomy" id="6130"/>
    <lineage>
        <taxon>Eukaryota</taxon>
        <taxon>Metazoa</taxon>
        <taxon>Cnidaria</taxon>
        <taxon>Anthozoa</taxon>
        <taxon>Hexacorallia</taxon>
        <taxon>Scleractinia</taxon>
        <taxon>Astrocoeniina</taxon>
        <taxon>Acroporidae</taxon>
        <taxon>Acropora</taxon>
    </lineage>
</organism>
<accession>A0AAD9QN51</accession>
<keyword evidence="3" id="KW-1185">Reference proteome</keyword>
<dbReference type="SUPFAM" id="SSF56672">
    <property type="entry name" value="DNA/RNA polymerases"/>
    <property type="match status" value="1"/>
</dbReference>
<sequence length="1383" mass="156578">MDVSRVTEPCRSRVSARTRRPIATVDQGVYFKRLHSKKKARAGHASNVTAKIREITEMLGDDQNLQTVKDKLVQEAHFDYWTEVRDTGRMEECRNYLTKHVSDFDTFRDRVNGWIARAEHRLLVSAFDVDSEAARIKEAARFAELEAEKAMLEKRQVLEERKFRLSQEEARLNLDSEIAKSAAKGQALAGIFRPPDQPPVHLSSQESECMIKEGVSPTVARRLNYSERSGKVVDTSSQSNANHESVARVTIGPPDADTDLVCTPPRGNASRESTVRVATGPPVADTNFSIDPDYLQLEAVTLQRQQTALQAQQNRIVELLAVNQNKTKLPQPRVSIFDGNPVDYRSFIRAFESLIESRTCNSTERLYYLEQYTTGDVKELIKSCHHLPPDVGYEEARKLLKKKFGDEYRVASAYESKALAWPPIKAEDCAALNKFAIFLSSCKNALAGSQYASKFDQPGNIQKLIFKLPFNMRERWRRSADDIMERQFRPVEFNDLVAFMDREARIATNPVFGNISAQETTFATQVKTNQSMNSEKNPGADLASSDVPSIVCIFCQQNHALEDCHLLRWKPYQERIKFLSAKRLCFGCLSQKHVARLCPERKICKIPNCTRKHPTVLHTFNVREKSSVDVGVGTGDSTDTPVLNAMANAGECSSSLDLGEARPRTAMAVIPVEIRSKSSNQTIITYAFLDNGSSATFCTESIMRKLGVDGTKVKISLSTLEKKNSPVDSYLIRDLVVSDLDENHFVHLPTLYTRPEIPVSENDIPTQEDVDQWPHLDGVFIPQVDAEIGLLIASDVPKALDPVEVKHSQNGGPYATRTRMGWVVNGPLGRLRGRSHTSSFFLKVDPQLQQMVESFYNRDFADVFADDTKEMSQDEHRFMQNAEKTQFKEGHYESPLPFKNHVSSIPNNKSHALVRVECFKRELERDPKLCDDYQVFMKELLDKGYARKVPPDQLNPVEGSAWYIPHHGVYHPYKPGKIRVVFDCSAKFRGISLNSILYKGPDLTNSLIAVLIRFRGDRVALMADIESMFHQVRVPEDDSSFLRFLWWDDGNLAKEVQEYQMLVHLFGAISSPASANFALRRTATDNKHCFPEAVINTVERNFYVDDCLKSLSSEATAITHVHDLQALLSRGGFKLTKWISNSRKVIEAIPAHERCAELKKLDFYKNELLSQRALGLQWCVESDTFTFNICLRTRPFTRRGILSVIGSVFDPLGFVVPFIPNAKQILQDLCRIKLGWDDEIPPEYHSSWEKWLADVPKLLSFSICRSVLPEAFGPSRLAPLKSVSIPRLELSAATLSVHHDKMLKRESEMSFSDPSVFWTDSMSVLRYVKNESKRFHTFVANRITTIRDGSTPDQWYQIEGAMNPGDHTSRGLSAEAFLNCTEW</sequence>
<dbReference type="PANTHER" id="PTHR47331">
    <property type="entry name" value="PHD-TYPE DOMAIN-CONTAINING PROTEIN"/>
    <property type="match status" value="1"/>
</dbReference>
<comment type="caution">
    <text evidence="2">The sequence shown here is derived from an EMBL/GenBank/DDBJ whole genome shotgun (WGS) entry which is preliminary data.</text>
</comment>
<proteinExistence type="predicted"/>
<dbReference type="EMBL" id="JARQWQ010000023">
    <property type="protein sequence ID" value="KAK2564025.1"/>
    <property type="molecule type" value="Genomic_DNA"/>
</dbReference>
<dbReference type="InterPro" id="IPR008042">
    <property type="entry name" value="Retrotrans_Pao"/>
</dbReference>
<dbReference type="InterPro" id="IPR043502">
    <property type="entry name" value="DNA/RNA_pol_sf"/>
</dbReference>
<name>A0AAD9QN51_ACRCE</name>
<evidence type="ECO:0000313" key="2">
    <source>
        <dbReference type="EMBL" id="KAK2564025.1"/>
    </source>
</evidence>
<keyword evidence="1" id="KW-0175">Coiled coil</keyword>
<protein>
    <recommendedName>
        <fullName evidence="4">Peptidase aspartic putative domain-containing protein</fullName>
    </recommendedName>
</protein>
<gene>
    <name evidence="2" type="ORF">P5673_012238</name>
</gene>
<dbReference type="InterPro" id="IPR043128">
    <property type="entry name" value="Rev_trsase/Diguanyl_cyclase"/>
</dbReference>
<evidence type="ECO:0000256" key="1">
    <source>
        <dbReference type="SAM" id="Coils"/>
    </source>
</evidence>
<feature type="coiled-coil region" evidence="1">
    <location>
        <begin position="133"/>
        <end position="162"/>
    </location>
</feature>
<dbReference type="PANTHER" id="PTHR47331:SF1">
    <property type="entry name" value="GAG-LIKE PROTEIN"/>
    <property type="match status" value="1"/>
</dbReference>
<dbReference type="Proteomes" id="UP001249851">
    <property type="component" value="Unassembled WGS sequence"/>
</dbReference>
<evidence type="ECO:0000313" key="3">
    <source>
        <dbReference type="Proteomes" id="UP001249851"/>
    </source>
</evidence>
<reference evidence="2" key="2">
    <citation type="journal article" date="2023" name="Science">
        <title>Genomic signatures of disease resistance in endangered staghorn corals.</title>
        <authorList>
            <person name="Vollmer S.V."/>
            <person name="Selwyn J.D."/>
            <person name="Despard B.A."/>
            <person name="Roesel C.L."/>
        </authorList>
    </citation>
    <scope>NUCLEOTIDE SEQUENCE</scope>
    <source>
        <strain evidence="2">K2</strain>
    </source>
</reference>
<evidence type="ECO:0008006" key="4">
    <source>
        <dbReference type="Google" id="ProtNLM"/>
    </source>
</evidence>
<dbReference type="CDD" id="cd01644">
    <property type="entry name" value="RT_pepA17"/>
    <property type="match status" value="1"/>
</dbReference>
<dbReference type="Pfam" id="PF05380">
    <property type="entry name" value="Peptidase_A17"/>
    <property type="match status" value="2"/>
</dbReference>
<dbReference type="Gene3D" id="3.30.70.270">
    <property type="match status" value="1"/>
</dbReference>
<dbReference type="Gene3D" id="3.10.10.10">
    <property type="entry name" value="HIV Type 1 Reverse Transcriptase, subunit A, domain 1"/>
    <property type="match status" value="1"/>
</dbReference>
<reference evidence="2" key="1">
    <citation type="journal article" date="2023" name="G3 (Bethesda)">
        <title>Whole genome assembly and annotation of the endangered Caribbean coral Acropora cervicornis.</title>
        <authorList>
            <person name="Selwyn J.D."/>
            <person name="Vollmer S.V."/>
        </authorList>
    </citation>
    <scope>NUCLEOTIDE SEQUENCE</scope>
    <source>
        <strain evidence="2">K2</strain>
    </source>
</reference>